<reference evidence="4 5" key="1">
    <citation type="submission" date="2016-11" db="EMBL/GenBank/DDBJ databases">
        <title>The macronuclear genome of Stentor coeruleus: a giant cell with tiny introns.</title>
        <authorList>
            <person name="Slabodnick M."/>
            <person name="Ruby J.G."/>
            <person name="Reiff S.B."/>
            <person name="Swart E.C."/>
            <person name="Gosai S."/>
            <person name="Prabakaran S."/>
            <person name="Witkowska E."/>
            <person name="Larue G.E."/>
            <person name="Fisher S."/>
            <person name="Freeman R.M."/>
            <person name="Gunawardena J."/>
            <person name="Chu W."/>
            <person name="Stover N.A."/>
            <person name="Gregory B.D."/>
            <person name="Nowacki M."/>
            <person name="Derisi J."/>
            <person name="Roy S.W."/>
            <person name="Marshall W.F."/>
            <person name="Sood P."/>
        </authorList>
    </citation>
    <scope>NUCLEOTIDE SEQUENCE [LARGE SCALE GENOMIC DNA]</scope>
    <source>
        <strain evidence="4">WM001</strain>
    </source>
</reference>
<dbReference type="Gene3D" id="1.10.510.10">
    <property type="entry name" value="Transferase(Phosphotransferase) domain 1"/>
    <property type="match status" value="1"/>
</dbReference>
<feature type="binding site" evidence="2">
    <location>
        <position position="39"/>
    </location>
    <ligand>
        <name>ATP</name>
        <dbReference type="ChEBI" id="CHEBI:30616"/>
    </ligand>
</feature>
<dbReference type="PROSITE" id="PS00107">
    <property type="entry name" value="PROTEIN_KINASE_ATP"/>
    <property type="match status" value="1"/>
</dbReference>
<gene>
    <name evidence="4" type="ORF">SteCoe_13218</name>
</gene>
<dbReference type="PROSITE" id="PS50011">
    <property type="entry name" value="PROTEIN_KINASE_DOM"/>
    <property type="match status" value="1"/>
</dbReference>
<keyword evidence="5" id="KW-1185">Reference proteome</keyword>
<accession>A0A1R2C8W5</accession>
<dbReference type="InterPro" id="IPR011009">
    <property type="entry name" value="Kinase-like_dom_sf"/>
</dbReference>
<keyword evidence="2" id="KW-0067">ATP-binding</keyword>
<name>A0A1R2C8W5_9CILI</name>
<dbReference type="PANTHER" id="PTHR11909">
    <property type="entry name" value="CASEIN KINASE-RELATED"/>
    <property type="match status" value="1"/>
</dbReference>
<organism evidence="4 5">
    <name type="scientific">Stentor coeruleus</name>
    <dbReference type="NCBI Taxonomy" id="5963"/>
    <lineage>
        <taxon>Eukaryota</taxon>
        <taxon>Sar</taxon>
        <taxon>Alveolata</taxon>
        <taxon>Ciliophora</taxon>
        <taxon>Postciliodesmatophora</taxon>
        <taxon>Heterotrichea</taxon>
        <taxon>Heterotrichida</taxon>
        <taxon>Stentoridae</taxon>
        <taxon>Stentor</taxon>
    </lineage>
</organism>
<dbReference type="GO" id="GO:0005524">
    <property type="term" value="F:ATP binding"/>
    <property type="evidence" value="ECO:0007669"/>
    <property type="project" value="UniProtKB-UniRule"/>
</dbReference>
<keyword evidence="2" id="KW-0547">Nucleotide-binding</keyword>
<dbReference type="SMART" id="SM00220">
    <property type="entry name" value="S_TKc"/>
    <property type="match status" value="1"/>
</dbReference>
<evidence type="ECO:0000259" key="3">
    <source>
        <dbReference type="PROSITE" id="PS50011"/>
    </source>
</evidence>
<dbReference type="EMBL" id="MPUH01000236">
    <property type="protein sequence ID" value="OMJ85458.1"/>
    <property type="molecule type" value="Genomic_DNA"/>
</dbReference>
<dbReference type="Proteomes" id="UP000187209">
    <property type="component" value="Unassembled WGS sequence"/>
</dbReference>
<dbReference type="InterPro" id="IPR050235">
    <property type="entry name" value="CK1_Ser-Thr_kinase"/>
</dbReference>
<evidence type="ECO:0000313" key="5">
    <source>
        <dbReference type="Proteomes" id="UP000187209"/>
    </source>
</evidence>
<dbReference type="Pfam" id="PF00069">
    <property type="entry name" value="Pkinase"/>
    <property type="match status" value="1"/>
</dbReference>
<dbReference type="AlphaFoldDB" id="A0A1R2C8W5"/>
<dbReference type="SUPFAM" id="SSF56112">
    <property type="entry name" value="Protein kinase-like (PK-like)"/>
    <property type="match status" value="1"/>
</dbReference>
<evidence type="ECO:0000256" key="1">
    <source>
        <dbReference type="ARBA" id="ARBA00023860"/>
    </source>
</evidence>
<dbReference type="GO" id="GO:0004672">
    <property type="term" value="F:protein kinase activity"/>
    <property type="evidence" value="ECO:0007669"/>
    <property type="project" value="InterPro"/>
</dbReference>
<comment type="caution">
    <text evidence="4">The sequence shown here is derived from an EMBL/GenBank/DDBJ whole genome shotgun (WGS) entry which is preliminary data.</text>
</comment>
<feature type="domain" description="Protein kinase" evidence="3">
    <location>
        <begin position="10"/>
        <end position="269"/>
    </location>
</feature>
<proteinExistence type="predicted"/>
<protein>
    <recommendedName>
        <fullName evidence="1">Casein kinase I</fullName>
    </recommendedName>
</protein>
<evidence type="ECO:0000313" key="4">
    <source>
        <dbReference type="EMBL" id="OMJ85458.1"/>
    </source>
</evidence>
<dbReference type="InterPro" id="IPR017441">
    <property type="entry name" value="Protein_kinase_ATP_BS"/>
</dbReference>
<dbReference type="InterPro" id="IPR000719">
    <property type="entry name" value="Prot_kinase_dom"/>
</dbReference>
<evidence type="ECO:0000256" key="2">
    <source>
        <dbReference type="PROSITE-ProRule" id="PRU10141"/>
    </source>
</evidence>
<sequence length="495" mass="57433">MEFPKKIGPYTIFGTLGRGGFGQVYIGREAKTLINYALKVSTEKDSLKKEYKILRKLSQLKSFMRVYEYGILEDFDFMVMELLGKNLEYKNNDSFLSLQSISAIGIEILNRIEAMHNANIIHRDVKPSQFLLSNDKTNIYLVDYGMAGYYRVNNAHKAFKTRCRFRGSVTFASINNHMGFKQSRRDDLESLCYSLLYLIKGDLPWKPDPNIQGFKKWKIVLNQKVNVNHDKLFQNIPLEFENLLMYTRRLLYDQAPNYNYMRSLLSKFATAEKNCMNFDWFLYPERFNNVKSFVISEGGKSFLHIKNDGAEFVSKRREAKIDIKIFRKKSQSLEFSEAIINSLSKKSKKAKKNKNSLIPIDFSLENLSDRTSNTTKDPELEPEDQDKIIIKPKAKKSKKAKKNLDKKRTKTYENINNLESRAKLDRKNRSIKSPTVILPEITLLSQSSSTINNIDECLTPKNTFPEFLNKTKILGARDEFNDLMKNKPDNNCCVS</sequence>